<evidence type="ECO:0000313" key="2">
    <source>
        <dbReference type="Proteomes" id="UP001215598"/>
    </source>
</evidence>
<keyword evidence="2" id="KW-1185">Reference proteome</keyword>
<reference evidence="1" key="1">
    <citation type="submission" date="2023-03" db="EMBL/GenBank/DDBJ databases">
        <title>Massive genome expansion in bonnet fungi (Mycena s.s.) driven by repeated elements and novel gene families across ecological guilds.</title>
        <authorList>
            <consortium name="Lawrence Berkeley National Laboratory"/>
            <person name="Harder C.B."/>
            <person name="Miyauchi S."/>
            <person name="Viragh M."/>
            <person name="Kuo A."/>
            <person name="Thoen E."/>
            <person name="Andreopoulos B."/>
            <person name="Lu D."/>
            <person name="Skrede I."/>
            <person name="Drula E."/>
            <person name="Henrissat B."/>
            <person name="Morin E."/>
            <person name="Kohler A."/>
            <person name="Barry K."/>
            <person name="LaButti K."/>
            <person name="Morin E."/>
            <person name="Salamov A."/>
            <person name="Lipzen A."/>
            <person name="Mereny Z."/>
            <person name="Hegedus B."/>
            <person name="Baldrian P."/>
            <person name="Stursova M."/>
            <person name="Weitz H."/>
            <person name="Taylor A."/>
            <person name="Grigoriev I.V."/>
            <person name="Nagy L.G."/>
            <person name="Martin F."/>
            <person name="Kauserud H."/>
        </authorList>
    </citation>
    <scope>NUCLEOTIDE SEQUENCE</scope>
    <source>
        <strain evidence="1">CBHHK182m</strain>
    </source>
</reference>
<proteinExistence type="predicted"/>
<sequence length="174" mass="19396">MTAGAKKGKAAIIGRVNARPAHVHVSTARYTDNGGRIIESQSVKARQLCDTVTRRAKVGGLEKHRAAAEKEMQEQYEALSADRRRAFNEVRDIADPTQMGESWDGWDNAGGDELQDLEDMLNGDGMMESGVGGEFRDTLEEAIHREQEGTKTKCVDQHKRRQRIAKRAEAFQVE</sequence>
<dbReference type="EMBL" id="JARKIB010000287">
    <property type="protein sequence ID" value="KAJ7716709.1"/>
    <property type="molecule type" value="Genomic_DNA"/>
</dbReference>
<organism evidence="1 2">
    <name type="scientific">Mycena metata</name>
    <dbReference type="NCBI Taxonomy" id="1033252"/>
    <lineage>
        <taxon>Eukaryota</taxon>
        <taxon>Fungi</taxon>
        <taxon>Dikarya</taxon>
        <taxon>Basidiomycota</taxon>
        <taxon>Agaricomycotina</taxon>
        <taxon>Agaricomycetes</taxon>
        <taxon>Agaricomycetidae</taxon>
        <taxon>Agaricales</taxon>
        <taxon>Marasmiineae</taxon>
        <taxon>Mycenaceae</taxon>
        <taxon>Mycena</taxon>
    </lineage>
</organism>
<accession>A0AAD7HBW3</accession>
<gene>
    <name evidence="1" type="ORF">B0H16DRAFT_1476554</name>
</gene>
<dbReference type="Proteomes" id="UP001215598">
    <property type="component" value="Unassembled WGS sequence"/>
</dbReference>
<comment type="caution">
    <text evidence="1">The sequence shown here is derived from an EMBL/GenBank/DDBJ whole genome shotgun (WGS) entry which is preliminary data.</text>
</comment>
<evidence type="ECO:0000313" key="1">
    <source>
        <dbReference type="EMBL" id="KAJ7716709.1"/>
    </source>
</evidence>
<protein>
    <submittedName>
        <fullName evidence="1">Uncharacterized protein</fullName>
    </submittedName>
</protein>
<name>A0AAD7HBW3_9AGAR</name>
<dbReference type="AlphaFoldDB" id="A0AAD7HBW3"/>